<dbReference type="Proteomes" id="UP000178449">
    <property type="component" value="Unassembled WGS sequence"/>
</dbReference>
<gene>
    <name evidence="1" type="ORF">A2527_03080</name>
</gene>
<sequence length="441" mass="47223">MNLKPALLIMTLALALVSCKEGGRSCMKRLNYREYASVVTDPSCSTYERGSAELGLAGFEMSRILAISEDASPDYRSALGISSSVTDWETFSGREHYIKAQILTGDASGNEYEGEQRSGEDIEVHYFATLGSFLAQTYILLDTTADGSISDQELQNFTKLNSSTAADYGSNDLTDSGILQFVKSDGSVYLLDLVNNYCETDSNQDGVWGGSTASMIDCIASSAEITAAAGSTLSISGSCNEILKVNSVQKLFTQRLNPDNNAILLTDQFVATVEQMKADLTALNIGSDSSLYTLMSDFTSKMDNGGTCTSTSLTEINQIITLANNAAISAQSSYASYNLINLSDFTTVSDNSVTTPTSFSSTVGTTTLTFSCTNSSSLKGRLVYKNSAGTGYTPYLAAASSDLFDVFANMIILQQDSVGKTKPNVQNDQIVSFKELMCMSN</sequence>
<name>A0A1F6GG32_9PROT</name>
<reference evidence="1 2" key="1">
    <citation type="journal article" date="2016" name="Nat. Commun.">
        <title>Thousands of microbial genomes shed light on interconnected biogeochemical processes in an aquifer system.</title>
        <authorList>
            <person name="Anantharaman K."/>
            <person name="Brown C.T."/>
            <person name="Hug L.A."/>
            <person name="Sharon I."/>
            <person name="Castelle C.J."/>
            <person name="Probst A.J."/>
            <person name="Thomas B.C."/>
            <person name="Singh A."/>
            <person name="Wilkins M.J."/>
            <person name="Karaoz U."/>
            <person name="Brodie E.L."/>
            <person name="Williams K.H."/>
            <person name="Hubbard S.S."/>
            <person name="Banfield J.F."/>
        </authorList>
    </citation>
    <scope>NUCLEOTIDE SEQUENCE [LARGE SCALE GENOMIC DNA]</scope>
</reference>
<evidence type="ECO:0000313" key="2">
    <source>
        <dbReference type="Proteomes" id="UP000178449"/>
    </source>
</evidence>
<dbReference type="EMBL" id="MFNE01000006">
    <property type="protein sequence ID" value="OGG97055.1"/>
    <property type="molecule type" value="Genomic_DNA"/>
</dbReference>
<accession>A0A1F6GG32</accession>
<comment type="caution">
    <text evidence="1">The sequence shown here is derived from an EMBL/GenBank/DDBJ whole genome shotgun (WGS) entry which is preliminary data.</text>
</comment>
<protein>
    <submittedName>
        <fullName evidence="1">Uncharacterized protein</fullName>
    </submittedName>
</protein>
<dbReference type="AlphaFoldDB" id="A0A1F6GG32"/>
<proteinExistence type="predicted"/>
<evidence type="ECO:0000313" key="1">
    <source>
        <dbReference type="EMBL" id="OGG97055.1"/>
    </source>
</evidence>
<organism evidence="1 2">
    <name type="scientific">Candidatus Lambdaproteobacteria bacterium RIFOXYD2_FULL_50_16</name>
    <dbReference type="NCBI Taxonomy" id="1817772"/>
    <lineage>
        <taxon>Bacteria</taxon>
        <taxon>Pseudomonadati</taxon>
        <taxon>Pseudomonadota</taxon>
        <taxon>Candidatus Lambdaproteobacteria</taxon>
    </lineage>
</organism>
<dbReference type="PROSITE" id="PS51257">
    <property type="entry name" value="PROKAR_LIPOPROTEIN"/>
    <property type="match status" value="1"/>
</dbReference>
<dbReference type="STRING" id="1817772.A2527_03080"/>